<name>A0A024C3G5_HELPX</name>
<evidence type="ECO:0000256" key="2">
    <source>
        <dbReference type="ARBA" id="ARBA00022485"/>
    </source>
</evidence>
<evidence type="ECO:0000256" key="5">
    <source>
        <dbReference type="ARBA" id="ARBA00022982"/>
    </source>
</evidence>
<dbReference type="Pfam" id="PF13183">
    <property type="entry name" value="Fer4_8"/>
    <property type="match status" value="1"/>
</dbReference>
<dbReference type="InterPro" id="IPR024569">
    <property type="entry name" value="LutB_C"/>
</dbReference>
<evidence type="ECO:0000256" key="4">
    <source>
        <dbReference type="ARBA" id="ARBA00022737"/>
    </source>
</evidence>
<keyword evidence="1" id="KW-0813">Transport</keyword>
<dbReference type="GO" id="GO:0006089">
    <property type="term" value="P:lactate metabolic process"/>
    <property type="evidence" value="ECO:0007669"/>
    <property type="project" value="InterPro"/>
</dbReference>
<keyword evidence="4" id="KW-0677">Repeat</keyword>
<accession>A0A024C3G5</accession>
<dbReference type="SUPFAM" id="SSF46548">
    <property type="entry name" value="alpha-helical ferredoxin"/>
    <property type="match status" value="1"/>
</dbReference>
<keyword evidence="5" id="KW-0249">Electron transport</keyword>
<organism evidence="9 10">
    <name type="scientific">Helicobacter pylori</name>
    <name type="common">Campylobacter pylori</name>
    <dbReference type="NCBI Taxonomy" id="210"/>
    <lineage>
        <taxon>Bacteria</taxon>
        <taxon>Pseudomonadati</taxon>
        <taxon>Campylobacterota</taxon>
        <taxon>Epsilonproteobacteria</taxon>
        <taxon>Campylobacterales</taxon>
        <taxon>Helicobacteraceae</taxon>
        <taxon>Helicobacter</taxon>
    </lineage>
</organism>
<proteinExistence type="predicted"/>
<dbReference type="GO" id="GO:0051539">
    <property type="term" value="F:4 iron, 4 sulfur cluster binding"/>
    <property type="evidence" value="ECO:0007669"/>
    <property type="project" value="UniProtKB-KW"/>
</dbReference>
<dbReference type="InterPro" id="IPR017896">
    <property type="entry name" value="4Fe4S_Fe-S-bd"/>
</dbReference>
<evidence type="ECO:0000256" key="1">
    <source>
        <dbReference type="ARBA" id="ARBA00022448"/>
    </source>
</evidence>
<keyword evidence="7" id="KW-0411">Iron-sulfur</keyword>
<feature type="domain" description="4Fe-4S ferredoxin-type" evidence="8">
    <location>
        <begin position="305"/>
        <end position="335"/>
    </location>
</feature>
<dbReference type="InterPro" id="IPR004452">
    <property type="entry name" value="LutB/LldF"/>
</dbReference>
<keyword evidence="3" id="KW-0479">Metal-binding</keyword>
<evidence type="ECO:0000256" key="6">
    <source>
        <dbReference type="ARBA" id="ARBA00023004"/>
    </source>
</evidence>
<reference evidence="9 10" key="1">
    <citation type="submission" date="2020-05" db="EMBL/GenBank/DDBJ databases">
        <title>Proteome, Transcriptome, Methylome of different strains of Helicobacter pylori.</title>
        <authorList>
            <person name="Butenko I."/>
            <person name="Fedorov D."/>
            <person name="Babenko V."/>
            <person name="Manolov A."/>
            <person name="Boldyreva D."/>
            <person name="Klimina K."/>
            <person name="Veselovski V."/>
            <person name="Malahova M."/>
            <person name="Semashko T."/>
            <person name="Semenov I."/>
            <person name="Govorun V."/>
        </authorList>
    </citation>
    <scope>NUCLEOTIDE SEQUENCE [LARGE SCALE GENOMIC DNA]</scope>
    <source>
        <strain evidence="9 10">HPY</strain>
    </source>
</reference>
<dbReference type="Gene3D" id="3.40.50.10420">
    <property type="entry name" value="NagB/RpiA/CoA transferase-like"/>
    <property type="match status" value="1"/>
</dbReference>
<evidence type="ECO:0000313" key="9">
    <source>
        <dbReference type="EMBL" id="QJW43172.1"/>
    </source>
</evidence>
<dbReference type="EMBL" id="CP053396">
    <property type="protein sequence ID" value="QJW43172.1"/>
    <property type="molecule type" value="Genomic_DNA"/>
</dbReference>
<dbReference type="Gene3D" id="1.10.1060.10">
    <property type="entry name" value="Alpha-helical ferredoxin"/>
    <property type="match status" value="1"/>
</dbReference>
<sequence>MEKYHSDQEYEEIITDQLGDMQLRENLRSAMDTLRANRKNLIKNRYSEWENLRELGKEVKLKILSRLDEYLELFEKNATQNGFKIHYAKDGDEANEIIYNLAKEKNIKRILKQKSMASEEIGLNHYLKEKGIQAQETDLGELIIQLINEHPVHIVVPAIHKNRKQIGKIFEEKLNAAYEEEPEKLNAIARKHMRKEFESFKMGISGVNFAIANEGAIWLVENEGNGRMSTTACDVHVAICGIEKLVESFDDAAILNNLLAPSAVGVPITCYQNIITGPRKEGDLDGPKEAHIILLDNNRSNILADEKYYRALSCIRCGTCLNHCPVYDKIGGHAYLSTYPGPIGVVVSPQLFGLNNYGHIPNLCSLCGRCTEVCPVEIPLAELIRDLRSDKVGEGRGVVKGAKSTQHSGMEKFSMKMFAKMASDGAKWRFQLKMAQFFSPLGKLLAPILPLVKEWASVRTLPNMDTSLHAKVQHLEGVIYE</sequence>
<evidence type="ECO:0000313" key="10">
    <source>
        <dbReference type="Proteomes" id="UP000502945"/>
    </source>
</evidence>
<keyword evidence="6" id="KW-0408">Iron</keyword>
<dbReference type="NCBIfam" id="TIGR00273">
    <property type="entry name" value="LutB/LldF family L-lactate oxidation iron-sulfur protein"/>
    <property type="match status" value="1"/>
</dbReference>
<dbReference type="PROSITE" id="PS00198">
    <property type="entry name" value="4FE4S_FER_1"/>
    <property type="match status" value="2"/>
</dbReference>
<dbReference type="RefSeq" id="WP_000417267.1">
    <property type="nucleotide sequence ID" value="NZ_AP017330.1"/>
</dbReference>
<dbReference type="SUPFAM" id="SSF100950">
    <property type="entry name" value="NagB/RpiA/CoA transferase-like"/>
    <property type="match status" value="1"/>
</dbReference>
<dbReference type="InterPro" id="IPR003741">
    <property type="entry name" value="LUD_dom"/>
</dbReference>
<dbReference type="InterPro" id="IPR037171">
    <property type="entry name" value="NagB/RpiA_transferase-like"/>
</dbReference>
<dbReference type="InterPro" id="IPR017900">
    <property type="entry name" value="4Fe4S_Fe_S_CS"/>
</dbReference>
<evidence type="ECO:0000259" key="8">
    <source>
        <dbReference type="PROSITE" id="PS51379"/>
    </source>
</evidence>
<dbReference type="GO" id="GO:0046872">
    <property type="term" value="F:metal ion binding"/>
    <property type="evidence" value="ECO:0007669"/>
    <property type="project" value="UniProtKB-KW"/>
</dbReference>
<keyword evidence="2" id="KW-0004">4Fe-4S</keyword>
<dbReference type="PROSITE" id="PS51379">
    <property type="entry name" value="4FE4S_FER_2"/>
    <property type="match status" value="2"/>
</dbReference>
<feature type="domain" description="4Fe-4S ferredoxin-type" evidence="8">
    <location>
        <begin position="355"/>
        <end position="386"/>
    </location>
</feature>
<dbReference type="Pfam" id="PF02589">
    <property type="entry name" value="LUD_dom"/>
    <property type="match status" value="1"/>
</dbReference>
<dbReference type="InterPro" id="IPR024185">
    <property type="entry name" value="FTHF_cligase-like_sf"/>
</dbReference>
<dbReference type="Pfam" id="PF11870">
    <property type="entry name" value="LutB_C"/>
    <property type="match status" value="1"/>
</dbReference>
<dbReference type="PANTHER" id="PTHR47153:SF2">
    <property type="entry name" value="LACTATE UTILIZATION PROTEIN B"/>
    <property type="match status" value="1"/>
</dbReference>
<dbReference type="PANTHER" id="PTHR47153">
    <property type="entry name" value="LACTATE UTILIZATION PROTEIN B"/>
    <property type="match status" value="1"/>
</dbReference>
<protein>
    <submittedName>
        <fullName evidence="9">Iron-sulfur cluster-binding protein</fullName>
    </submittedName>
</protein>
<dbReference type="Proteomes" id="UP000502945">
    <property type="component" value="Chromosome"/>
</dbReference>
<dbReference type="AlphaFoldDB" id="A0A024C3G5"/>
<evidence type="ECO:0000256" key="7">
    <source>
        <dbReference type="ARBA" id="ARBA00023014"/>
    </source>
</evidence>
<gene>
    <name evidence="9" type="ORF">HK440_01590</name>
</gene>
<dbReference type="InterPro" id="IPR009051">
    <property type="entry name" value="Helical_ferredxn"/>
</dbReference>
<evidence type="ECO:0000256" key="3">
    <source>
        <dbReference type="ARBA" id="ARBA00022723"/>
    </source>
</evidence>